<dbReference type="AlphaFoldDB" id="T5AEN9"/>
<dbReference type="EMBL" id="KE652914">
    <property type="protein sequence ID" value="EQL00187.1"/>
    <property type="molecule type" value="Genomic_DNA"/>
</dbReference>
<evidence type="ECO:0000313" key="4">
    <source>
        <dbReference type="Proteomes" id="UP000019374"/>
    </source>
</evidence>
<name>T5AEN9_OPHSC</name>
<keyword evidence="2" id="KW-0732">Signal</keyword>
<evidence type="ECO:0000256" key="1">
    <source>
        <dbReference type="SAM" id="MobiDB-lite"/>
    </source>
</evidence>
<gene>
    <name evidence="3" type="ORF">OCS_04097</name>
</gene>
<feature type="signal peptide" evidence="2">
    <location>
        <begin position="1"/>
        <end position="18"/>
    </location>
</feature>
<organism evidence="3 4">
    <name type="scientific">Ophiocordyceps sinensis (strain Co18 / CGMCC 3.14243)</name>
    <name type="common">Yarsagumba caterpillar fungus</name>
    <name type="synonym">Hirsutella sinensis</name>
    <dbReference type="NCBI Taxonomy" id="911162"/>
    <lineage>
        <taxon>Eukaryota</taxon>
        <taxon>Fungi</taxon>
        <taxon>Dikarya</taxon>
        <taxon>Ascomycota</taxon>
        <taxon>Pezizomycotina</taxon>
        <taxon>Sordariomycetes</taxon>
        <taxon>Hypocreomycetidae</taxon>
        <taxon>Hypocreales</taxon>
        <taxon>Ophiocordycipitaceae</taxon>
        <taxon>Ophiocordyceps</taxon>
    </lineage>
</organism>
<protein>
    <submittedName>
        <fullName evidence="3">Uncharacterized protein</fullName>
    </submittedName>
</protein>
<feature type="region of interest" description="Disordered" evidence="1">
    <location>
        <begin position="22"/>
        <end position="81"/>
    </location>
</feature>
<dbReference type="Proteomes" id="UP000019374">
    <property type="component" value="Unassembled WGS sequence"/>
</dbReference>
<feature type="chain" id="PRO_5004596876" evidence="2">
    <location>
        <begin position="19"/>
        <end position="127"/>
    </location>
</feature>
<evidence type="ECO:0000313" key="3">
    <source>
        <dbReference type="EMBL" id="EQL00187.1"/>
    </source>
</evidence>
<sequence>MKASLFYCVALCVPGILSMTTSVVPHGTPRAPKPNGPPEHTAPANNEHPQPAQEYPGETPPRASRKRFNSTSGPALRRPLILPRCPDAEGPCARAPNACRTSHHGDETEDELLGFLLADQSHNVRIS</sequence>
<dbReference type="HOGENOM" id="CLU_1971201_0_0_1"/>
<proteinExistence type="predicted"/>
<reference evidence="3 4" key="1">
    <citation type="journal article" date="2013" name="Chin. Sci. Bull.">
        <title>Genome survey uncovers the secrets of sex and lifestyle in caterpillar fungus.</title>
        <authorList>
            <person name="Hu X."/>
            <person name="Zhang Y."/>
            <person name="Xiao G."/>
            <person name="Zheng P."/>
            <person name="Xia Y."/>
            <person name="Zhang X."/>
            <person name="St Leger R.J."/>
            <person name="Liu X."/>
            <person name="Wang C."/>
        </authorList>
    </citation>
    <scope>NUCLEOTIDE SEQUENCE [LARGE SCALE GENOMIC DNA]</scope>
    <source>
        <strain evidence="4">Co18 / CGMCC 3.14243</strain>
        <tissue evidence="3">Fruit-body</tissue>
    </source>
</reference>
<evidence type="ECO:0000256" key="2">
    <source>
        <dbReference type="SAM" id="SignalP"/>
    </source>
</evidence>
<accession>T5AEN9</accession>